<keyword evidence="4" id="KW-1185">Reference proteome</keyword>
<sequence length="183" mass="19667">MSTTIPNYVAGTWDIDPVHSDVSFVVRHMMVSKVRGRFEGVSGELVTGEEFENSTVSATIDCSSLTTGNEQRDGHVKSADFFEVEKYPTWNFTSTGLVAKGDEYVLSGDLTIKGVTKPVELELEVNGFGPDAWGGTRAGFTAKTTINRSDYGVDIELPLDGGGVVVSEKVGVELEIQAVLRAA</sequence>
<evidence type="ECO:0000313" key="3">
    <source>
        <dbReference type="EMBL" id="MEQ3553739.1"/>
    </source>
</evidence>
<protein>
    <submittedName>
        <fullName evidence="3">YceI family protein</fullName>
    </submittedName>
</protein>
<evidence type="ECO:0000313" key="4">
    <source>
        <dbReference type="Proteomes" id="UP001494902"/>
    </source>
</evidence>
<reference evidence="3 4" key="1">
    <citation type="submission" date="2024-03" db="EMBL/GenBank/DDBJ databases">
        <title>Draft genome sequence of Pseudonocardia nematodicida JCM 31783.</title>
        <authorList>
            <person name="Butdee W."/>
            <person name="Duangmal K."/>
        </authorList>
    </citation>
    <scope>NUCLEOTIDE SEQUENCE [LARGE SCALE GENOMIC DNA]</scope>
    <source>
        <strain evidence="3 4">JCM 31783</strain>
    </source>
</reference>
<dbReference type="PANTHER" id="PTHR34406">
    <property type="entry name" value="PROTEIN YCEI"/>
    <property type="match status" value="1"/>
</dbReference>
<dbReference type="InterPro" id="IPR007372">
    <property type="entry name" value="Lipid/polyisoprenoid-bd_YceI"/>
</dbReference>
<name>A0ABV1KGZ8_9PSEU</name>
<gene>
    <name evidence="3" type="ORF">WIS52_24970</name>
</gene>
<dbReference type="RefSeq" id="WP_349300799.1">
    <property type="nucleotide sequence ID" value="NZ_JBEDNQ010000011.1"/>
</dbReference>
<feature type="domain" description="Lipid/polyisoprenoid-binding YceI-like" evidence="2">
    <location>
        <begin position="12"/>
        <end position="179"/>
    </location>
</feature>
<dbReference type="Proteomes" id="UP001494902">
    <property type="component" value="Unassembled WGS sequence"/>
</dbReference>
<dbReference type="Pfam" id="PF04264">
    <property type="entry name" value="YceI"/>
    <property type="match status" value="1"/>
</dbReference>
<dbReference type="EMBL" id="JBEDNQ010000011">
    <property type="protein sequence ID" value="MEQ3553739.1"/>
    <property type="molecule type" value="Genomic_DNA"/>
</dbReference>
<dbReference type="PANTHER" id="PTHR34406:SF1">
    <property type="entry name" value="PROTEIN YCEI"/>
    <property type="match status" value="1"/>
</dbReference>
<dbReference type="SUPFAM" id="SSF101874">
    <property type="entry name" value="YceI-like"/>
    <property type="match status" value="1"/>
</dbReference>
<evidence type="ECO:0000256" key="1">
    <source>
        <dbReference type="ARBA" id="ARBA00008812"/>
    </source>
</evidence>
<dbReference type="Gene3D" id="2.40.128.110">
    <property type="entry name" value="Lipid/polyisoprenoid-binding, YceI-like"/>
    <property type="match status" value="1"/>
</dbReference>
<organism evidence="3 4">
    <name type="scientific">Pseudonocardia nematodicida</name>
    <dbReference type="NCBI Taxonomy" id="1206997"/>
    <lineage>
        <taxon>Bacteria</taxon>
        <taxon>Bacillati</taxon>
        <taxon>Actinomycetota</taxon>
        <taxon>Actinomycetes</taxon>
        <taxon>Pseudonocardiales</taxon>
        <taxon>Pseudonocardiaceae</taxon>
        <taxon>Pseudonocardia</taxon>
    </lineage>
</organism>
<comment type="similarity">
    <text evidence="1">Belongs to the UPF0312 family.</text>
</comment>
<evidence type="ECO:0000259" key="2">
    <source>
        <dbReference type="SMART" id="SM00867"/>
    </source>
</evidence>
<accession>A0ABV1KGZ8</accession>
<dbReference type="InterPro" id="IPR036761">
    <property type="entry name" value="TTHA0802/YceI-like_sf"/>
</dbReference>
<comment type="caution">
    <text evidence="3">The sequence shown here is derived from an EMBL/GenBank/DDBJ whole genome shotgun (WGS) entry which is preliminary data.</text>
</comment>
<dbReference type="SMART" id="SM00867">
    <property type="entry name" value="YceI"/>
    <property type="match status" value="1"/>
</dbReference>
<proteinExistence type="inferred from homology"/>